<dbReference type="AlphaFoldDB" id="A0ABD3FLH5"/>
<protein>
    <submittedName>
        <fullName evidence="1">Uncharacterized protein</fullName>
    </submittedName>
</protein>
<comment type="caution">
    <text evidence="1">The sequence shown here is derived from an EMBL/GenBank/DDBJ whole genome shotgun (WGS) entry which is preliminary data.</text>
</comment>
<sequence length="74" mass="8174">MHYLRGNQAEQLEAGSSDGNYSFGFGANMAPACNIYQKLIAANMDADPEHTPRFVQRPLDAVNQFLGSVWSLLQ</sequence>
<dbReference type="Proteomes" id="UP001632037">
    <property type="component" value="Unassembled WGS sequence"/>
</dbReference>
<evidence type="ECO:0000313" key="1">
    <source>
        <dbReference type="EMBL" id="KAL3667755.1"/>
    </source>
</evidence>
<dbReference type="EMBL" id="JBIMZQ010000013">
    <property type="protein sequence ID" value="KAL3667755.1"/>
    <property type="molecule type" value="Genomic_DNA"/>
</dbReference>
<evidence type="ECO:0000313" key="2">
    <source>
        <dbReference type="Proteomes" id="UP001632037"/>
    </source>
</evidence>
<gene>
    <name evidence="1" type="ORF">V7S43_007308</name>
</gene>
<organism evidence="1 2">
    <name type="scientific">Phytophthora oleae</name>
    <dbReference type="NCBI Taxonomy" id="2107226"/>
    <lineage>
        <taxon>Eukaryota</taxon>
        <taxon>Sar</taxon>
        <taxon>Stramenopiles</taxon>
        <taxon>Oomycota</taxon>
        <taxon>Peronosporomycetes</taxon>
        <taxon>Peronosporales</taxon>
        <taxon>Peronosporaceae</taxon>
        <taxon>Phytophthora</taxon>
    </lineage>
</organism>
<reference evidence="1 2" key="1">
    <citation type="submission" date="2024-09" db="EMBL/GenBank/DDBJ databases">
        <title>Genome sequencing and assembly of Phytophthora oleae, isolate VK10A, causative agent of rot of olive drupes.</title>
        <authorList>
            <person name="Conti Taguali S."/>
            <person name="Riolo M."/>
            <person name="La Spada F."/>
            <person name="Cacciola S.O."/>
            <person name="Dionisio G."/>
        </authorList>
    </citation>
    <scope>NUCLEOTIDE SEQUENCE [LARGE SCALE GENOMIC DNA]</scope>
    <source>
        <strain evidence="1 2">VK10A</strain>
    </source>
</reference>
<accession>A0ABD3FLH5</accession>
<keyword evidence="2" id="KW-1185">Reference proteome</keyword>
<proteinExistence type="predicted"/>
<name>A0ABD3FLH5_9STRA</name>